<organism evidence="2 3">
    <name type="scientific">Lactuca virosa</name>
    <dbReference type="NCBI Taxonomy" id="75947"/>
    <lineage>
        <taxon>Eukaryota</taxon>
        <taxon>Viridiplantae</taxon>
        <taxon>Streptophyta</taxon>
        <taxon>Embryophyta</taxon>
        <taxon>Tracheophyta</taxon>
        <taxon>Spermatophyta</taxon>
        <taxon>Magnoliopsida</taxon>
        <taxon>eudicotyledons</taxon>
        <taxon>Gunneridae</taxon>
        <taxon>Pentapetalae</taxon>
        <taxon>asterids</taxon>
        <taxon>campanulids</taxon>
        <taxon>Asterales</taxon>
        <taxon>Asteraceae</taxon>
        <taxon>Cichorioideae</taxon>
        <taxon>Cichorieae</taxon>
        <taxon>Lactucinae</taxon>
        <taxon>Lactuca</taxon>
    </lineage>
</organism>
<dbReference type="Proteomes" id="UP001157418">
    <property type="component" value="Unassembled WGS sequence"/>
</dbReference>
<sequence>MLWKNKFWWIKKVLIERGVGLLLLLIFGLFDDAHQLLDEMLQRTEPDGSYEDRQKRKTRGLGVHKVVYQAGLITKDRGCIDSTVAPFAKDIGQLQSLGLHEGSDLLEVVKKIKSHVLLGLSRVGGVSNDHDLPPTFPGHPALADNGRNSFKTFTHCLC</sequence>
<protein>
    <recommendedName>
        <fullName evidence="1">Malic enzyme NAD-binding domain-containing protein</fullName>
    </recommendedName>
</protein>
<gene>
    <name evidence="2" type="ORF">LVIROSA_LOCUS1048</name>
</gene>
<reference evidence="2 3" key="1">
    <citation type="submission" date="2022-01" db="EMBL/GenBank/DDBJ databases">
        <authorList>
            <person name="Xiong W."/>
            <person name="Schranz E."/>
        </authorList>
    </citation>
    <scope>NUCLEOTIDE SEQUENCE [LARGE SCALE GENOMIC DNA]</scope>
</reference>
<dbReference type="Pfam" id="PF03949">
    <property type="entry name" value="Malic_M"/>
    <property type="match status" value="1"/>
</dbReference>
<dbReference type="EMBL" id="CAKMRJ010000001">
    <property type="protein sequence ID" value="CAH1413071.1"/>
    <property type="molecule type" value="Genomic_DNA"/>
</dbReference>
<keyword evidence="3" id="KW-1185">Reference proteome</keyword>
<name>A0AAU9LI09_9ASTR</name>
<evidence type="ECO:0000313" key="3">
    <source>
        <dbReference type="Proteomes" id="UP001157418"/>
    </source>
</evidence>
<dbReference type="InterPro" id="IPR012302">
    <property type="entry name" value="Malic_NAD-bd"/>
</dbReference>
<accession>A0AAU9LI09</accession>
<evidence type="ECO:0000259" key="1">
    <source>
        <dbReference type="Pfam" id="PF03949"/>
    </source>
</evidence>
<dbReference type="AlphaFoldDB" id="A0AAU9LI09"/>
<feature type="domain" description="Malic enzyme NAD-binding" evidence="1">
    <location>
        <begin position="66"/>
        <end position="126"/>
    </location>
</feature>
<dbReference type="GO" id="GO:0051287">
    <property type="term" value="F:NAD binding"/>
    <property type="evidence" value="ECO:0007669"/>
    <property type="project" value="InterPro"/>
</dbReference>
<evidence type="ECO:0000313" key="2">
    <source>
        <dbReference type="EMBL" id="CAH1413071.1"/>
    </source>
</evidence>
<dbReference type="Gene3D" id="3.40.50.720">
    <property type="entry name" value="NAD(P)-binding Rossmann-like Domain"/>
    <property type="match status" value="1"/>
</dbReference>
<proteinExistence type="predicted"/>
<comment type="caution">
    <text evidence="2">The sequence shown here is derived from an EMBL/GenBank/DDBJ whole genome shotgun (WGS) entry which is preliminary data.</text>
</comment>